<comment type="caution">
    <text evidence="1">The sequence shown here is derived from an EMBL/GenBank/DDBJ whole genome shotgun (WGS) entry which is preliminary data.</text>
</comment>
<evidence type="ECO:0000313" key="1">
    <source>
        <dbReference type="EMBL" id="KAJ8618430.1"/>
    </source>
</evidence>
<protein>
    <submittedName>
        <fullName evidence="1">Uncharacterized protein</fullName>
    </submittedName>
</protein>
<name>A0ACC2KBZ1_PERAE</name>
<sequence length="84" mass="10067">MEERFVRTWAIRYDIRDGDVGEKKKGHNNSNRNKRKEGQEALEKKRGLWVKPRRGRSTPTYVVKAWFASSSSWFCFVLWFVGWD</sequence>
<reference evidence="1 2" key="1">
    <citation type="journal article" date="2022" name="Hortic Res">
        <title>A haplotype resolved chromosomal level avocado genome allows analysis of novel avocado genes.</title>
        <authorList>
            <person name="Nath O."/>
            <person name="Fletcher S.J."/>
            <person name="Hayward A."/>
            <person name="Shaw L.M."/>
            <person name="Masouleh A.K."/>
            <person name="Furtado A."/>
            <person name="Henry R.J."/>
            <person name="Mitter N."/>
        </authorList>
    </citation>
    <scope>NUCLEOTIDE SEQUENCE [LARGE SCALE GENOMIC DNA]</scope>
    <source>
        <strain evidence="2">cv. Hass</strain>
    </source>
</reference>
<accession>A0ACC2KBZ1</accession>
<proteinExistence type="predicted"/>
<gene>
    <name evidence="1" type="ORF">MRB53_014616</name>
</gene>
<dbReference type="Proteomes" id="UP001234297">
    <property type="component" value="Chromosome 4"/>
</dbReference>
<evidence type="ECO:0000313" key="2">
    <source>
        <dbReference type="Proteomes" id="UP001234297"/>
    </source>
</evidence>
<organism evidence="1 2">
    <name type="scientific">Persea americana</name>
    <name type="common">Avocado</name>
    <dbReference type="NCBI Taxonomy" id="3435"/>
    <lineage>
        <taxon>Eukaryota</taxon>
        <taxon>Viridiplantae</taxon>
        <taxon>Streptophyta</taxon>
        <taxon>Embryophyta</taxon>
        <taxon>Tracheophyta</taxon>
        <taxon>Spermatophyta</taxon>
        <taxon>Magnoliopsida</taxon>
        <taxon>Magnoliidae</taxon>
        <taxon>Laurales</taxon>
        <taxon>Lauraceae</taxon>
        <taxon>Persea</taxon>
    </lineage>
</organism>
<keyword evidence="2" id="KW-1185">Reference proteome</keyword>
<dbReference type="EMBL" id="CM056812">
    <property type="protein sequence ID" value="KAJ8618430.1"/>
    <property type="molecule type" value="Genomic_DNA"/>
</dbReference>